<dbReference type="Pfam" id="PF13194">
    <property type="entry name" value="DUF4010"/>
    <property type="match status" value="1"/>
</dbReference>
<gene>
    <name evidence="4" type="ORF">ENW83_04490</name>
</gene>
<feature type="domain" description="DUF4010" evidence="3">
    <location>
        <begin position="201"/>
        <end position="410"/>
    </location>
</feature>
<feature type="transmembrane region" description="Helical" evidence="1">
    <location>
        <begin position="356"/>
        <end position="378"/>
    </location>
</feature>
<proteinExistence type="predicted"/>
<reference evidence="4" key="1">
    <citation type="journal article" date="2020" name="mSystems">
        <title>Genome- and Community-Level Interaction Insights into Carbon Utilization and Element Cycling Functions of Hydrothermarchaeota in Hydrothermal Sediment.</title>
        <authorList>
            <person name="Zhou Z."/>
            <person name="Liu Y."/>
            <person name="Xu W."/>
            <person name="Pan J."/>
            <person name="Luo Z.H."/>
            <person name="Li M."/>
        </authorList>
    </citation>
    <scope>NUCLEOTIDE SEQUENCE [LARGE SCALE GENOMIC DNA]</scope>
    <source>
        <strain evidence="4">SpSt-885</strain>
    </source>
</reference>
<feature type="transmembrane region" description="Helical" evidence="1">
    <location>
        <begin position="194"/>
        <end position="213"/>
    </location>
</feature>
<comment type="caution">
    <text evidence="4">The sequence shown here is derived from an EMBL/GenBank/DDBJ whole genome shotgun (WGS) entry which is preliminary data.</text>
</comment>
<evidence type="ECO:0000259" key="3">
    <source>
        <dbReference type="Pfam" id="PF13194"/>
    </source>
</evidence>
<feature type="transmembrane region" description="Helical" evidence="1">
    <location>
        <begin position="288"/>
        <end position="307"/>
    </location>
</feature>
<feature type="transmembrane region" description="Helical" evidence="1">
    <location>
        <begin position="384"/>
        <end position="406"/>
    </location>
</feature>
<dbReference type="InterPro" id="IPR049177">
    <property type="entry name" value="MgtC_SapB_SrpB_YhiD_N"/>
</dbReference>
<sequence length="443" mass="47852">MISFQVTSSDVEIIVTFLISFLEGGLLGLERYKVRLEHAEKEKMGEEIPGVRTYGLMSLLGTSIGLLLSGKIDVSFLSKVFISFFAVIYVIVLLANYIRLRMFTLGITGMTSYFVFVLTFIVGFLTGYGFYVISMSLTFLVAGILAIKKALTASIERLSYEDISAGLELGFVFFILGPLAFGTNYSIIGLSVKGLYVFFALVLAISYISYMAYKIVGAKSLPIVSFLGGLMNSEATLMNLLKMNIPIKMLSLVIAADNSAMVIRIATTVLISAYAFLGYAEYFQFAKIFSIGILLTLATLYVISYIVSVRFENGKESGNAITISSPLNIKLALVGVSLYMAILLIVRFVASPGGIYAVFVTSFVGGLVNALATVLSLLSLGGMITLRVISVGSMLAISAALANKVIYAFISTRNKEDVIVTALCSIPPAILLAVYSFIVLVYG</sequence>
<keyword evidence="1" id="KW-0812">Transmembrane</keyword>
<feature type="transmembrane region" description="Helical" evidence="1">
    <location>
        <begin position="76"/>
        <end position="95"/>
    </location>
</feature>
<dbReference type="AlphaFoldDB" id="A0A7J3SLP8"/>
<feature type="domain" description="MgtC/SapB/SrpB/YhiD N-terminal" evidence="2">
    <location>
        <begin position="18"/>
        <end position="152"/>
    </location>
</feature>
<feature type="transmembrane region" description="Helical" evidence="1">
    <location>
        <begin position="261"/>
        <end position="279"/>
    </location>
</feature>
<name>A0A7J3SLP8_9CREN</name>
<protein>
    <submittedName>
        <fullName evidence="4">MgtC/SapB family protein</fullName>
    </submittedName>
</protein>
<dbReference type="PANTHER" id="PTHR39084">
    <property type="entry name" value="MEMBRANE PROTEIN-RELATED"/>
    <property type="match status" value="1"/>
</dbReference>
<evidence type="ECO:0000259" key="2">
    <source>
        <dbReference type="Pfam" id="PF02308"/>
    </source>
</evidence>
<dbReference type="PANTHER" id="PTHR39084:SF1">
    <property type="entry name" value="DUF4010 DOMAIN-CONTAINING PROTEIN"/>
    <property type="match status" value="1"/>
</dbReference>
<organism evidence="4">
    <name type="scientific">Fervidicoccus fontis</name>
    <dbReference type="NCBI Taxonomy" id="683846"/>
    <lineage>
        <taxon>Archaea</taxon>
        <taxon>Thermoproteota</taxon>
        <taxon>Thermoprotei</taxon>
        <taxon>Fervidicoccales</taxon>
        <taxon>Fervidicoccaceae</taxon>
        <taxon>Fervidicoccus</taxon>
    </lineage>
</organism>
<dbReference type="Pfam" id="PF02308">
    <property type="entry name" value="MgtC"/>
    <property type="match status" value="1"/>
</dbReference>
<evidence type="ECO:0000313" key="4">
    <source>
        <dbReference type="EMBL" id="HGZ60447.1"/>
    </source>
</evidence>
<feature type="transmembrane region" description="Helical" evidence="1">
    <location>
        <begin position="128"/>
        <end position="147"/>
    </location>
</feature>
<feature type="transmembrane region" description="Helical" evidence="1">
    <location>
        <begin position="327"/>
        <end position="349"/>
    </location>
</feature>
<evidence type="ECO:0000256" key="1">
    <source>
        <dbReference type="SAM" id="Phobius"/>
    </source>
</evidence>
<feature type="transmembrane region" description="Helical" evidence="1">
    <location>
        <begin position="13"/>
        <end position="30"/>
    </location>
</feature>
<feature type="transmembrane region" description="Helical" evidence="1">
    <location>
        <begin position="102"/>
        <end position="122"/>
    </location>
</feature>
<feature type="transmembrane region" description="Helical" evidence="1">
    <location>
        <begin position="418"/>
        <end position="442"/>
    </location>
</feature>
<feature type="transmembrane region" description="Helical" evidence="1">
    <location>
        <begin position="51"/>
        <end position="70"/>
    </location>
</feature>
<dbReference type="EMBL" id="DTLS01000129">
    <property type="protein sequence ID" value="HGZ60447.1"/>
    <property type="molecule type" value="Genomic_DNA"/>
</dbReference>
<accession>A0A7J3SLP8</accession>
<feature type="transmembrane region" description="Helical" evidence="1">
    <location>
        <begin position="167"/>
        <end position="188"/>
    </location>
</feature>
<keyword evidence="1" id="KW-1133">Transmembrane helix</keyword>
<feature type="transmembrane region" description="Helical" evidence="1">
    <location>
        <begin position="220"/>
        <end position="241"/>
    </location>
</feature>
<keyword evidence="1" id="KW-0472">Membrane</keyword>
<dbReference type="InterPro" id="IPR025105">
    <property type="entry name" value="DUF4010"/>
</dbReference>